<evidence type="ECO:0008006" key="4">
    <source>
        <dbReference type="Google" id="ProtNLM"/>
    </source>
</evidence>
<dbReference type="EMBL" id="JBGBPQ010000001">
    <property type="protein sequence ID" value="KAL1529868.1"/>
    <property type="molecule type" value="Genomic_DNA"/>
</dbReference>
<proteinExistence type="predicted"/>
<dbReference type="Proteomes" id="UP001515480">
    <property type="component" value="Unassembled WGS sequence"/>
</dbReference>
<accession>A0AB34K9D1</accession>
<organism evidence="2 3">
    <name type="scientific">Prymnesium parvum</name>
    <name type="common">Toxic golden alga</name>
    <dbReference type="NCBI Taxonomy" id="97485"/>
    <lineage>
        <taxon>Eukaryota</taxon>
        <taxon>Haptista</taxon>
        <taxon>Haptophyta</taxon>
        <taxon>Prymnesiophyceae</taxon>
        <taxon>Prymnesiales</taxon>
        <taxon>Prymnesiaceae</taxon>
        <taxon>Prymnesium</taxon>
    </lineage>
</organism>
<dbReference type="AlphaFoldDB" id="A0AB34K9D1"/>
<keyword evidence="3" id="KW-1185">Reference proteome</keyword>
<sequence length="748" mass="82363">MGAAEEETRWAVLEELSSALAMVEAATRNREEACALLRDDAREPRSWAAAAWRSQQSQLRALRSERDQLLRDVTRVEEELRASARSGARGGADDGEGSRSRLADGCWRGLALRRGMLSFHASKCHGARRQREARKAASHWRSREAAAAVRRWEAWREEGKRVHQLVWRVYARWRNRMLGDALYTWVLRLREGAAAEKLLRRGVTHMVAHHIAHAWSRWAMRCIEYDGLRSVGAQVYELSFAKRFWLLHWRKVGSNGPLRSAMNHWAHTSISMGLRQWMAFCAQPQPTRKAVLAWVSGAIPAAFHTWLAVVQMRDARVAAMQKWVRLKAARALRAWEALLAATFEQLRILRLSIHHWERREIAGYFRCWHSLSDQKCEQEAVVQRWRSPVLTARWGQWQRWAIDRARMESHVQRWRQQALTHALRRWIRRLYGDGLPSRASACVSVACVRGGFSQHKLQPLLVGRPRAPVGLCALSGGAEGALCGGELGKGMGEMDPVWLVERLECLAPVAAAHQAPTGCVEAEPAVLRVARLLASMDCHAYFDAGDVALCFPLEASLVVDGSQELGLATRQSVYQAHHHPRALSGVVAAVDSRQHAFEMEGASCCALAAQACGRQVATSSVRPGDRRMAPPDSRMDLEGGIGASETKACGASAVEAALGLVGFGDVGECYRDGGGGCDGLQSSGPAVPLRACGVAGADALLDLLDFGERRAACDITQTLALGASGANGIPTDAAVERVARFTALASRG</sequence>
<protein>
    <recommendedName>
        <fullName evidence="4">Sfi1 spindle body domain-containing protein</fullName>
    </recommendedName>
</protein>
<comment type="caution">
    <text evidence="2">The sequence shown here is derived from an EMBL/GenBank/DDBJ whole genome shotgun (WGS) entry which is preliminary data.</text>
</comment>
<evidence type="ECO:0000313" key="3">
    <source>
        <dbReference type="Proteomes" id="UP001515480"/>
    </source>
</evidence>
<gene>
    <name evidence="2" type="ORF">AB1Y20_000798</name>
</gene>
<name>A0AB34K9D1_PRYPA</name>
<evidence type="ECO:0000256" key="1">
    <source>
        <dbReference type="SAM" id="MobiDB-lite"/>
    </source>
</evidence>
<feature type="region of interest" description="Disordered" evidence="1">
    <location>
        <begin position="81"/>
        <end position="101"/>
    </location>
</feature>
<evidence type="ECO:0000313" key="2">
    <source>
        <dbReference type="EMBL" id="KAL1529868.1"/>
    </source>
</evidence>
<reference evidence="2 3" key="1">
    <citation type="journal article" date="2024" name="Science">
        <title>Giant polyketide synthase enzymes in the biosynthesis of giant marine polyether toxins.</title>
        <authorList>
            <person name="Fallon T.R."/>
            <person name="Shende V.V."/>
            <person name="Wierzbicki I.H."/>
            <person name="Pendleton A.L."/>
            <person name="Watervoot N.F."/>
            <person name="Auber R.P."/>
            <person name="Gonzalez D.J."/>
            <person name="Wisecaver J.H."/>
            <person name="Moore B.S."/>
        </authorList>
    </citation>
    <scope>NUCLEOTIDE SEQUENCE [LARGE SCALE GENOMIC DNA]</scope>
    <source>
        <strain evidence="2 3">12B1</strain>
    </source>
</reference>